<dbReference type="PRINTS" id="PR00385">
    <property type="entry name" value="P450"/>
</dbReference>
<name>A0ABW5GJC2_9PSEU</name>
<dbReference type="PANTHER" id="PTHR46696:SF4">
    <property type="entry name" value="BIOTIN BIOSYNTHESIS CYTOCHROME P450"/>
    <property type="match status" value="1"/>
</dbReference>
<reference evidence="4" key="1">
    <citation type="journal article" date="2019" name="Int. J. Syst. Evol. Microbiol.">
        <title>The Global Catalogue of Microorganisms (GCM) 10K type strain sequencing project: providing services to taxonomists for standard genome sequencing and annotation.</title>
        <authorList>
            <consortium name="The Broad Institute Genomics Platform"/>
            <consortium name="The Broad Institute Genome Sequencing Center for Infectious Disease"/>
            <person name="Wu L."/>
            <person name="Ma J."/>
        </authorList>
    </citation>
    <scope>NUCLEOTIDE SEQUENCE [LARGE SCALE GENOMIC DNA]</scope>
    <source>
        <strain evidence="4">CGMCC 4.7643</strain>
    </source>
</reference>
<dbReference type="InterPro" id="IPR017972">
    <property type="entry name" value="Cyt_P450_CS"/>
</dbReference>
<keyword evidence="2" id="KW-0408">Iron</keyword>
<dbReference type="EMBL" id="JBHUKU010000009">
    <property type="protein sequence ID" value="MFD2460925.1"/>
    <property type="molecule type" value="Genomic_DNA"/>
</dbReference>
<dbReference type="PANTHER" id="PTHR46696">
    <property type="entry name" value="P450, PUTATIVE (EUROFUNG)-RELATED"/>
    <property type="match status" value="1"/>
</dbReference>
<dbReference type="InterPro" id="IPR002397">
    <property type="entry name" value="Cyt_P450_B"/>
</dbReference>
<dbReference type="PROSITE" id="PS00086">
    <property type="entry name" value="CYTOCHROME_P450"/>
    <property type="match status" value="1"/>
</dbReference>
<keyword evidence="2" id="KW-0503">Monooxygenase</keyword>
<dbReference type="InterPro" id="IPR036396">
    <property type="entry name" value="Cyt_P450_sf"/>
</dbReference>
<dbReference type="CDD" id="cd20625">
    <property type="entry name" value="CYP164-like"/>
    <property type="match status" value="1"/>
</dbReference>
<dbReference type="RefSeq" id="WP_345394721.1">
    <property type="nucleotide sequence ID" value="NZ_BAABHG010000006.1"/>
</dbReference>
<dbReference type="SUPFAM" id="SSF48264">
    <property type="entry name" value="Cytochrome P450"/>
    <property type="match status" value="1"/>
</dbReference>
<comment type="similarity">
    <text evidence="1 2">Belongs to the cytochrome P450 family.</text>
</comment>
<protein>
    <submittedName>
        <fullName evidence="3">Cytochrome P450</fullName>
    </submittedName>
</protein>
<evidence type="ECO:0000313" key="4">
    <source>
        <dbReference type="Proteomes" id="UP001597419"/>
    </source>
</evidence>
<dbReference type="Pfam" id="PF00067">
    <property type="entry name" value="p450"/>
    <property type="match status" value="2"/>
</dbReference>
<dbReference type="InterPro" id="IPR001128">
    <property type="entry name" value="Cyt_P450"/>
</dbReference>
<comment type="caution">
    <text evidence="3">The sequence shown here is derived from an EMBL/GenBank/DDBJ whole genome shotgun (WGS) entry which is preliminary data.</text>
</comment>
<keyword evidence="2" id="KW-0479">Metal-binding</keyword>
<evidence type="ECO:0000256" key="1">
    <source>
        <dbReference type="ARBA" id="ARBA00010617"/>
    </source>
</evidence>
<proteinExistence type="inferred from homology"/>
<dbReference type="Proteomes" id="UP001597419">
    <property type="component" value="Unassembled WGS sequence"/>
</dbReference>
<keyword evidence="2" id="KW-0349">Heme</keyword>
<dbReference type="PRINTS" id="PR00359">
    <property type="entry name" value="BP450"/>
</dbReference>
<organism evidence="3 4">
    <name type="scientific">Amycolatopsis samaneae</name>
    <dbReference type="NCBI Taxonomy" id="664691"/>
    <lineage>
        <taxon>Bacteria</taxon>
        <taxon>Bacillati</taxon>
        <taxon>Actinomycetota</taxon>
        <taxon>Actinomycetes</taxon>
        <taxon>Pseudonocardiales</taxon>
        <taxon>Pseudonocardiaceae</taxon>
        <taxon>Amycolatopsis</taxon>
    </lineage>
</organism>
<gene>
    <name evidence="3" type="ORF">ACFSYJ_20120</name>
</gene>
<accession>A0ABW5GJC2</accession>
<keyword evidence="4" id="KW-1185">Reference proteome</keyword>
<sequence length="447" mass="48213">MTSTDQRSGPRSARPVAAARSATAWVLKYGLTGLALRLGARQGDLLARSVVEPARRADPFPTYDEIRARGPLLTGRFVAGTASHAAANEILRSDRFLASPAVAPTKSLNRLLESLTDPHALGPVDPPSLLAISAPEHTRIRKLVAYAFTPRAINALSARVQELADGMLDTIAAGNPSTVDLIDAYASLLPVTVIAEILGVPEELRQPFVKIVNEAALSLEPGLSYRDYRRATEATREGHRFLDEHIARLRRDPGDDLLSRMIAAADGSDRLSDTELRVTALLVLGAGFETTVNLIGNAVALLLAHPDQLDRLKAEPEGWANAVEEVLRYESPVQVTLRVSTADTTVAGLPVREGQAVVVMLGGANRDPAVFPEPNRFDTTRANAREHLAFSAGPHFCLGAQLARLEGATALRTLFERFPDLALDGTPTRRGTRVLRGYRRLPVRVGA</sequence>
<dbReference type="Gene3D" id="1.10.630.10">
    <property type="entry name" value="Cytochrome P450"/>
    <property type="match status" value="1"/>
</dbReference>
<keyword evidence="2" id="KW-0560">Oxidoreductase</keyword>
<evidence type="ECO:0000313" key="3">
    <source>
        <dbReference type="EMBL" id="MFD2460925.1"/>
    </source>
</evidence>
<evidence type="ECO:0000256" key="2">
    <source>
        <dbReference type="RuleBase" id="RU000461"/>
    </source>
</evidence>